<dbReference type="STRING" id="1675527.AIOL_000939"/>
<dbReference type="PATRIC" id="fig|1675527.3.peg.1000"/>
<dbReference type="AlphaFoldDB" id="A0A0J9EGI2"/>
<dbReference type="OrthoDB" id="7906242at2"/>
<sequence>MSSFTDRLVIMAVPSNVRGLRRFLPPGFQRPRWEVMDGFRYAVGSLEHPDEVINVPDGFQFDGASVPLLFRMLVPMAHPDYIQAAALHDWMLDSGLYTRRRCDQVFHEALGVLGMPGLWRGAMFGAVRLGALRWHARKLISGVS</sequence>
<accession>A0A0J9EGI2</accession>
<dbReference type="Proteomes" id="UP000037178">
    <property type="component" value="Unassembled WGS sequence"/>
</dbReference>
<evidence type="ECO:0008006" key="3">
    <source>
        <dbReference type="Google" id="ProtNLM"/>
    </source>
</evidence>
<dbReference type="RefSeq" id="WP_049641811.1">
    <property type="nucleotide sequence ID" value="NZ_LFTY01000001.1"/>
</dbReference>
<dbReference type="EMBL" id="LFTY01000001">
    <property type="protein sequence ID" value="KMW60774.1"/>
    <property type="molecule type" value="Genomic_DNA"/>
</dbReference>
<evidence type="ECO:0000313" key="2">
    <source>
        <dbReference type="Proteomes" id="UP000037178"/>
    </source>
</evidence>
<gene>
    <name evidence="1" type="ORF">AIOL_000939</name>
</gene>
<evidence type="ECO:0000313" key="1">
    <source>
        <dbReference type="EMBL" id="KMW60774.1"/>
    </source>
</evidence>
<protein>
    <recommendedName>
        <fullName evidence="3">DUF1353 domain-containing protein</fullName>
    </recommendedName>
</protein>
<dbReference type="Pfam" id="PF07087">
    <property type="entry name" value="DUF1353"/>
    <property type="match status" value="1"/>
</dbReference>
<name>A0A0J9EGI2_9RHOB</name>
<dbReference type="InterPro" id="IPR010767">
    <property type="entry name" value="Phage_CGC-2007_Cje0229"/>
</dbReference>
<comment type="caution">
    <text evidence="1">The sequence shown here is derived from an EMBL/GenBank/DDBJ whole genome shotgun (WGS) entry which is preliminary data.</text>
</comment>
<organism evidence="1 2">
    <name type="scientific">Candidatus Rhodobacter oscarellae</name>
    <dbReference type="NCBI Taxonomy" id="1675527"/>
    <lineage>
        <taxon>Bacteria</taxon>
        <taxon>Pseudomonadati</taxon>
        <taxon>Pseudomonadota</taxon>
        <taxon>Alphaproteobacteria</taxon>
        <taxon>Rhodobacterales</taxon>
        <taxon>Rhodobacter group</taxon>
        <taxon>Rhodobacter</taxon>
    </lineage>
</organism>
<reference evidence="1 2" key="1">
    <citation type="submission" date="2015-06" db="EMBL/GenBank/DDBJ databases">
        <title>Draft genome sequence of an Alphaproteobacteria species associated to the Mediterranean sponge Oscarella lobularis.</title>
        <authorList>
            <person name="Jourda C."/>
            <person name="Santini S."/>
            <person name="Claverie J.-M."/>
        </authorList>
    </citation>
    <scope>NUCLEOTIDE SEQUENCE [LARGE SCALE GENOMIC DNA]</scope>
    <source>
        <strain evidence="1">IGS</strain>
    </source>
</reference>
<proteinExistence type="predicted"/>
<keyword evidence="2" id="KW-1185">Reference proteome</keyword>